<dbReference type="AlphaFoldDB" id="A0A3R7VU49"/>
<dbReference type="Proteomes" id="UP000284763">
    <property type="component" value="Unassembled WGS sequence"/>
</dbReference>
<dbReference type="InterPro" id="IPR005110">
    <property type="entry name" value="MoeA_linker/N"/>
</dbReference>
<dbReference type="SUPFAM" id="SSF63882">
    <property type="entry name" value="MoeA N-terminal region -like"/>
    <property type="match status" value="1"/>
</dbReference>
<name>A0A3R7VU49_9EURY</name>
<dbReference type="SMART" id="SM00852">
    <property type="entry name" value="MoCF_biosynth"/>
    <property type="match status" value="1"/>
</dbReference>
<dbReference type="InterPro" id="IPR036688">
    <property type="entry name" value="MoeA_C_domain_IV_sf"/>
</dbReference>
<dbReference type="InterPro" id="IPR036135">
    <property type="entry name" value="MoeA_linker/N_sf"/>
</dbReference>
<dbReference type="EMBL" id="QZAB01000310">
    <property type="protein sequence ID" value="RQD85315.1"/>
    <property type="molecule type" value="Genomic_DNA"/>
</dbReference>
<dbReference type="SUPFAM" id="SSF53218">
    <property type="entry name" value="Molybdenum cofactor biosynthesis proteins"/>
    <property type="match status" value="1"/>
</dbReference>
<dbReference type="Pfam" id="PF03453">
    <property type="entry name" value="MoeA_N"/>
    <property type="match status" value="1"/>
</dbReference>
<dbReference type="NCBIfam" id="TIGR00177">
    <property type="entry name" value="molyb_syn"/>
    <property type="match status" value="1"/>
</dbReference>
<dbReference type="PANTHER" id="PTHR10192">
    <property type="entry name" value="MOLYBDOPTERIN BIOSYNTHESIS PROTEIN"/>
    <property type="match status" value="1"/>
</dbReference>
<gene>
    <name evidence="2" type="ORF">D5R95_04920</name>
</gene>
<dbReference type="Pfam" id="PF00994">
    <property type="entry name" value="MoCF_biosynth"/>
    <property type="match status" value="1"/>
</dbReference>
<dbReference type="Gene3D" id="3.90.105.10">
    <property type="entry name" value="Molybdopterin biosynthesis moea protein, domain 2"/>
    <property type="match status" value="1"/>
</dbReference>
<dbReference type="Gene3D" id="3.40.980.10">
    <property type="entry name" value="MoaB/Mog-like domain"/>
    <property type="match status" value="1"/>
</dbReference>
<sequence>MQRKEFRNLITVDEAKNLFLNLGCSYTSCPILIENSEGSILNEDISSSINVPPFDKSLMDGFAVKARDTYKSSESSPIKLKLVYPSVEPGTIPKNEISTGEAVEISTGAAIPEGSDAVVMVEYTHVESDYLYVYRPVYKKENVMSVGSDILRGQKLVKLGEKIRQRDIGLLAATGKREVHVRKLNVGIISTGDELVNPGEILSMGQIYDTNSYSLYSAVKEVGGTPHMFGTVKDDWLEMRSILNKAVDECELVLTSGSTSAGSGDIMYRIIEEEGDILAHGINIMPGKPVVIGKIGEKVVIGLPGNPTSALMIFKEFVAPFIKKSLGDMKSYKIDRIVAFAGSSIRSGGRHQLLPVGIIRDKLYPADKGSGAITTLSQADGF</sequence>
<dbReference type="CDD" id="cd00887">
    <property type="entry name" value="MoeA"/>
    <property type="match status" value="1"/>
</dbReference>
<comment type="caution">
    <text evidence="2">The sequence shown here is derived from an EMBL/GenBank/DDBJ whole genome shotgun (WGS) entry which is preliminary data.</text>
</comment>
<feature type="non-terminal residue" evidence="2">
    <location>
        <position position="382"/>
    </location>
</feature>
<reference evidence="2 3" key="1">
    <citation type="submission" date="2018-08" db="EMBL/GenBank/DDBJ databases">
        <title>The metabolism and importance of syntrophic acetate oxidation coupled to methane or sulfide production in haloalkaline environments.</title>
        <authorList>
            <person name="Timmers P.H.A."/>
            <person name="Vavourakis C.D."/>
            <person name="Sorokin D.Y."/>
            <person name="Sinninghe Damste J.S."/>
            <person name="Muyzer G."/>
            <person name="Stams A.J.M."/>
            <person name="Plugge C.M."/>
        </authorList>
    </citation>
    <scope>NUCLEOTIDE SEQUENCE [LARGE SCALE GENOMIC DNA]</scope>
    <source>
        <strain evidence="2">MSAO_Arc3</strain>
    </source>
</reference>
<dbReference type="GO" id="GO:0005737">
    <property type="term" value="C:cytoplasm"/>
    <property type="evidence" value="ECO:0007669"/>
    <property type="project" value="TreeGrafter"/>
</dbReference>
<dbReference type="GO" id="GO:0006777">
    <property type="term" value="P:Mo-molybdopterin cofactor biosynthetic process"/>
    <property type="evidence" value="ECO:0007669"/>
    <property type="project" value="TreeGrafter"/>
</dbReference>
<organism evidence="2 3">
    <name type="scientific">Methanosalsum natronophilum</name>
    <dbReference type="NCBI Taxonomy" id="768733"/>
    <lineage>
        <taxon>Archaea</taxon>
        <taxon>Methanobacteriati</taxon>
        <taxon>Methanobacteriota</taxon>
        <taxon>Stenosarchaea group</taxon>
        <taxon>Methanomicrobia</taxon>
        <taxon>Methanosarcinales</taxon>
        <taxon>Methanosarcinaceae</taxon>
        <taxon>Methanosalsum</taxon>
    </lineage>
</organism>
<evidence type="ECO:0000313" key="2">
    <source>
        <dbReference type="EMBL" id="RQD85315.1"/>
    </source>
</evidence>
<protein>
    <submittedName>
        <fullName evidence="2">Molybdopterin biosynthesis protein</fullName>
    </submittedName>
</protein>
<dbReference type="GO" id="GO:0061599">
    <property type="term" value="F:molybdopterin molybdotransferase activity"/>
    <property type="evidence" value="ECO:0007669"/>
    <property type="project" value="TreeGrafter"/>
</dbReference>
<accession>A0A3R7VU49</accession>
<dbReference type="InterPro" id="IPR001453">
    <property type="entry name" value="MoaB/Mog_dom"/>
</dbReference>
<dbReference type="InterPro" id="IPR036425">
    <property type="entry name" value="MoaB/Mog-like_dom_sf"/>
</dbReference>
<proteinExistence type="predicted"/>
<evidence type="ECO:0000259" key="1">
    <source>
        <dbReference type="SMART" id="SM00852"/>
    </source>
</evidence>
<feature type="domain" description="MoaB/Mog" evidence="1">
    <location>
        <begin position="187"/>
        <end position="324"/>
    </location>
</feature>
<dbReference type="PANTHER" id="PTHR10192:SF5">
    <property type="entry name" value="GEPHYRIN"/>
    <property type="match status" value="1"/>
</dbReference>
<dbReference type="Gene3D" id="2.40.340.10">
    <property type="entry name" value="MoeA, C-terminal, domain IV"/>
    <property type="match status" value="1"/>
</dbReference>
<dbReference type="InterPro" id="IPR038987">
    <property type="entry name" value="MoeA-like"/>
</dbReference>
<dbReference type="Gene3D" id="2.170.190.11">
    <property type="entry name" value="Molybdopterin biosynthesis moea protein, domain 3"/>
    <property type="match status" value="1"/>
</dbReference>
<evidence type="ECO:0000313" key="3">
    <source>
        <dbReference type="Proteomes" id="UP000284763"/>
    </source>
</evidence>